<evidence type="ECO:0000256" key="7">
    <source>
        <dbReference type="ARBA" id="ARBA00022927"/>
    </source>
</evidence>
<dbReference type="Proteomes" id="UP001179614">
    <property type="component" value="Chromosome"/>
</dbReference>
<evidence type="ECO:0000313" key="12">
    <source>
        <dbReference type="EMBL" id="WBL81764.1"/>
    </source>
</evidence>
<keyword evidence="9" id="KW-0472">Membrane</keyword>
<keyword evidence="4" id="KW-1003">Cell membrane</keyword>
<dbReference type="InterPro" id="IPR037682">
    <property type="entry name" value="TonB_C"/>
</dbReference>
<keyword evidence="8" id="KW-1133">Transmembrane helix</keyword>
<keyword evidence="7" id="KW-0653">Protein transport</keyword>
<feature type="domain" description="TonB C-terminal" evidence="11">
    <location>
        <begin position="174"/>
        <end position="265"/>
    </location>
</feature>
<keyword evidence="3" id="KW-0813">Transport</keyword>
<evidence type="ECO:0000256" key="5">
    <source>
        <dbReference type="ARBA" id="ARBA00022519"/>
    </source>
</evidence>
<sequence length="265" mass="28709">MSEPDSKKWRSRALWALAAIVALFLHVGGAALAISNLEATNLDEGLGADDGAIGLEMVALKAEETDLPPGPESDASVASPALAQQKAVEKEVDLPKEKPTDTQEEADKVVTENNAKKPQEDEPEPAKVETSQSVESVASEATAPRKPSDDATLGEKAQIIEKGLLDDKKRLVAGWTKQITAWFERHKRYPKVDKVKDAKVVVTFELDRTGNVLTAEVQETSGDKRFDEEAIAMLHRASPLPAPPAVQADEGLKFSVPVIFNQKKK</sequence>
<evidence type="ECO:0000256" key="2">
    <source>
        <dbReference type="ARBA" id="ARBA00006555"/>
    </source>
</evidence>
<protein>
    <submittedName>
        <fullName evidence="12">TonB family protein</fullName>
    </submittedName>
</protein>
<accession>A0ABY7MUB7</accession>
<feature type="compositionally biased region" description="Basic and acidic residues" evidence="10">
    <location>
        <begin position="87"/>
        <end position="127"/>
    </location>
</feature>
<evidence type="ECO:0000256" key="6">
    <source>
        <dbReference type="ARBA" id="ARBA00022692"/>
    </source>
</evidence>
<evidence type="ECO:0000256" key="4">
    <source>
        <dbReference type="ARBA" id="ARBA00022475"/>
    </source>
</evidence>
<comment type="similarity">
    <text evidence="2">Belongs to the TonB family.</text>
</comment>
<dbReference type="EMBL" id="CP089391">
    <property type="protein sequence ID" value="WBL81764.1"/>
    <property type="molecule type" value="Genomic_DNA"/>
</dbReference>
<dbReference type="PROSITE" id="PS52015">
    <property type="entry name" value="TONB_CTD"/>
    <property type="match status" value="1"/>
</dbReference>
<dbReference type="PANTHER" id="PTHR33446">
    <property type="entry name" value="PROTEIN TONB-RELATED"/>
    <property type="match status" value="1"/>
</dbReference>
<keyword evidence="5" id="KW-0997">Cell inner membrane</keyword>
<evidence type="ECO:0000256" key="9">
    <source>
        <dbReference type="ARBA" id="ARBA00023136"/>
    </source>
</evidence>
<evidence type="ECO:0000259" key="11">
    <source>
        <dbReference type="PROSITE" id="PS52015"/>
    </source>
</evidence>
<dbReference type="Pfam" id="PF13103">
    <property type="entry name" value="TonB_2"/>
    <property type="match status" value="1"/>
</dbReference>
<gene>
    <name evidence="12" type="ORF">I3J27_15570</name>
</gene>
<organism evidence="12 13">
    <name type="scientific">Bradyrhizobium xenonodulans</name>
    <dbReference type="NCBI Taxonomy" id="2736875"/>
    <lineage>
        <taxon>Bacteria</taxon>
        <taxon>Pseudomonadati</taxon>
        <taxon>Pseudomonadota</taxon>
        <taxon>Alphaproteobacteria</taxon>
        <taxon>Hyphomicrobiales</taxon>
        <taxon>Nitrobacteraceae</taxon>
        <taxon>Bradyrhizobium</taxon>
    </lineage>
</organism>
<reference evidence="12" key="1">
    <citation type="submission" date="2021-12" db="EMBL/GenBank/DDBJ databases">
        <title>Bradyrhizobium xenonodulans sp. nov.</title>
        <authorList>
            <person name="Claassens R."/>
            <person name="Venter S.N."/>
            <person name="Beukes C.W."/>
            <person name="Stepkowski T."/>
            <person name="Steenkamp E.T."/>
        </authorList>
    </citation>
    <scope>NUCLEOTIDE SEQUENCE</scope>
    <source>
        <strain evidence="12">14AB</strain>
    </source>
</reference>
<dbReference type="InterPro" id="IPR006260">
    <property type="entry name" value="TonB/TolA_C"/>
</dbReference>
<evidence type="ECO:0000256" key="1">
    <source>
        <dbReference type="ARBA" id="ARBA00004383"/>
    </source>
</evidence>
<evidence type="ECO:0000256" key="8">
    <source>
        <dbReference type="ARBA" id="ARBA00022989"/>
    </source>
</evidence>
<dbReference type="NCBIfam" id="TIGR01352">
    <property type="entry name" value="tonB_Cterm"/>
    <property type="match status" value="1"/>
</dbReference>
<evidence type="ECO:0000256" key="3">
    <source>
        <dbReference type="ARBA" id="ARBA00022448"/>
    </source>
</evidence>
<dbReference type="InterPro" id="IPR051045">
    <property type="entry name" value="TonB-dependent_transducer"/>
</dbReference>
<dbReference type="RefSeq" id="WP_270170797.1">
    <property type="nucleotide sequence ID" value="NZ_CP089391.1"/>
</dbReference>
<dbReference type="PANTHER" id="PTHR33446:SF2">
    <property type="entry name" value="PROTEIN TONB"/>
    <property type="match status" value="1"/>
</dbReference>
<keyword evidence="6" id="KW-0812">Transmembrane</keyword>
<evidence type="ECO:0000313" key="13">
    <source>
        <dbReference type="Proteomes" id="UP001179614"/>
    </source>
</evidence>
<comment type="subcellular location">
    <subcellularLocation>
        <location evidence="1">Cell inner membrane</location>
        <topology evidence="1">Single-pass membrane protein</topology>
        <orientation evidence="1">Periplasmic side</orientation>
    </subcellularLocation>
</comment>
<name>A0ABY7MUB7_9BRAD</name>
<dbReference type="SUPFAM" id="SSF74653">
    <property type="entry name" value="TolA/TonB C-terminal domain"/>
    <property type="match status" value="1"/>
</dbReference>
<evidence type="ECO:0000256" key="10">
    <source>
        <dbReference type="SAM" id="MobiDB-lite"/>
    </source>
</evidence>
<feature type="region of interest" description="Disordered" evidence="10">
    <location>
        <begin position="65"/>
        <end position="154"/>
    </location>
</feature>
<keyword evidence="13" id="KW-1185">Reference proteome</keyword>
<proteinExistence type="inferred from homology"/>
<dbReference type="Gene3D" id="3.30.1150.10">
    <property type="match status" value="1"/>
</dbReference>